<protein>
    <submittedName>
        <fullName evidence="2">Uncharacterized protein</fullName>
    </submittedName>
</protein>
<evidence type="ECO:0000256" key="1">
    <source>
        <dbReference type="SAM" id="MobiDB-lite"/>
    </source>
</evidence>
<evidence type="ECO:0000313" key="3">
    <source>
        <dbReference type="Proteomes" id="UP001221898"/>
    </source>
</evidence>
<comment type="caution">
    <text evidence="2">The sequence shown here is derived from an EMBL/GenBank/DDBJ whole genome shotgun (WGS) entry which is preliminary data.</text>
</comment>
<accession>A0AAD7W4K0</accession>
<reference evidence="2" key="1">
    <citation type="journal article" date="2023" name="Science">
        <title>Genome structures resolve the early diversification of teleost fishes.</title>
        <authorList>
            <person name="Parey E."/>
            <person name="Louis A."/>
            <person name="Montfort J."/>
            <person name="Bouchez O."/>
            <person name="Roques C."/>
            <person name="Iampietro C."/>
            <person name="Lluch J."/>
            <person name="Castinel A."/>
            <person name="Donnadieu C."/>
            <person name="Desvignes T."/>
            <person name="Floi Bucao C."/>
            <person name="Jouanno E."/>
            <person name="Wen M."/>
            <person name="Mejri S."/>
            <person name="Dirks R."/>
            <person name="Jansen H."/>
            <person name="Henkel C."/>
            <person name="Chen W.J."/>
            <person name="Zahm M."/>
            <person name="Cabau C."/>
            <person name="Klopp C."/>
            <person name="Thompson A.W."/>
            <person name="Robinson-Rechavi M."/>
            <person name="Braasch I."/>
            <person name="Lecointre G."/>
            <person name="Bobe J."/>
            <person name="Postlethwait J.H."/>
            <person name="Berthelot C."/>
            <person name="Roest Crollius H."/>
            <person name="Guiguen Y."/>
        </authorList>
    </citation>
    <scope>NUCLEOTIDE SEQUENCE</scope>
    <source>
        <strain evidence="2">NC1722</strain>
    </source>
</reference>
<sequence>MGEYSMPPDACRPTWDRVSSSLDCILRMAAPRPPSQSPQINYESAQRRRGSGCIKRGGGPPGRQARAPSSAGVLSEVVCAVRAWLGGVPRGVLRCQVSCDNQAHTLPGQGTTHTDFIKPGCKRTVTLCFHVFTHSHITSPTGYCYPGGLFRGMNKIAD</sequence>
<gene>
    <name evidence="2" type="ORF">AAFF_G00237760</name>
</gene>
<feature type="region of interest" description="Disordered" evidence="1">
    <location>
        <begin position="29"/>
        <end position="68"/>
    </location>
</feature>
<dbReference type="AlphaFoldDB" id="A0AAD7W4K0"/>
<name>A0AAD7W4K0_9TELE</name>
<proteinExistence type="predicted"/>
<organism evidence="2 3">
    <name type="scientific">Aldrovandia affinis</name>
    <dbReference type="NCBI Taxonomy" id="143900"/>
    <lineage>
        <taxon>Eukaryota</taxon>
        <taxon>Metazoa</taxon>
        <taxon>Chordata</taxon>
        <taxon>Craniata</taxon>
        <taxon>Vertebrata</taxon>
        <taxon>Euteleostomi</taxon>
        <taxon>Actinopterygii</taxon>
        <taxon>Neopterygii</taxon>
        <taxon>Teleostei</taxon>
        <taxon>Notacanthiformes</taxon>
        <taxon>Halosauridae</taxon>
        <taxon>Aldrovandia</taxon>
    </lineage>
</organism>
<dbReference type="Proteomes" id="UP001221898">
    <property type="component" value="Unassembled WGS sequence"/>
</dbReference>
<keyword evidence="3" id="KW-1185">Reference proteome</keyword>
<evidence type="ECO:0000313" key="2">
    <source>
        <dbReference type="EMBL" id="KAJ8378652.1"/>
    </source>
</evidence>
<dbReference type="EMBL" id="JAINUG010000315">
    <property type="protein sequence ID" value="KAJ8378652.1"/>
    <property type="molecule type" value="Genomic_DNA"/>
</dbReference>